<comment type="subcellular location">
    <subcellularLocation>
        <location evidence="1">Nucleus</location>
    </subcellularLocation>
</comment>
<evidence type="ECO:0000256" key="3">
    <source>
        <dbReference type="ARBA" id="ARBA00023125"/>
    </source>
</evidence>
<proteinExistence type="predicted"/>
<organism evidence="7 8">
    <name type="scientific">Holothuria leucospilota</name>
    <name type="common">Black long sea cucumber</name>
    <name type="synonym">Mertensiothuria leucospilota</name>
    <dbReference type="NCBI Taxonomy" id="206669"/>
    <lineage>
        <taxon>Eukaryota</taxon>
        <taxon>Metazoa</taxon>
        <taxon>Echinodermata</taxon>
        <taxon>Eleutherozoa</taxon>
        <taxon>Echinozoa</taxon>
        <taxon>Holothuroidea</taxon>
        <taxon>Aspidochirotacea</taxon>
        <taxon>Aspidochirotida</taxon>
        <taxon>Holothuriidae</taxon>
        <taxon>Holothuria</taxon>
    </lineage>
</organism>
<evidence type="ECO:0000256" key="2">
    <source>
        <dbReference type="ARBA" id="ARBA00022473"/>
    </source>
</evidence>
<dbReference type="PROSITE" id="PS00032">
    <property type="entry name" value="ANTENNAPEDIA"/>
    <property type="match status" value="1"/>
</dbReference>
<evidence type="ECO:0000256" key="1">
    <source>
        <dbReference type="ARBA" id="ARBA00004123"/>
    </source>
</evidence>
<reference evidence="7" key="1">
    <citation type="submission" date="2021-10" db="EMBL/GenBank/DDBJ databases">
        <title>Tropical sea cucumber genome reveals ecological adaptation and Cuvierian tubules defense mechanism.</title>
        <authorList>
            <person name="Chen T."/>
        </authorList>
    </citation>
    <scope>NUCLEOTIDE SEQUENCE</scope>
    <source>
        <strain evidence="7">Nanhai2018</strain>
        <tissue evidence="7">Muscle</tissue>
    </source>
</reference>
<evidence type="ECO:0000313" key="7">
    <source>
        <dbReference type="EMBL" id="KAJ8036501.1"/>
    </source>
</evidence>
<dbReference type="GO" id="GO:0003700">
    <property type="term" value="F:DNA-binding transcription factor activity"/>
    <property type="evidence" value="ECO:0007669"/>
    <property type="project" value="InterPro"/>
</dbReference>
<name>A0A9Q1C1W9_HOLLE</name>
<evidence type="ECO:0000256" key="5">
    <source>
        <dbReference type="ARBA" id="ARBA00023242"/>
    </source>
</evidence>
<dbReference type="InterPro" id="IPR001827">
    <property type="entry name" value="Homeobox_Antennapedia_CS"/>
</dbReference>
<protein>
    <submittedName>
        <fullName evidence="7">Uncharacterized protein</fullName>
    </submittedName>
</protein>
<comment type="caution">
    <text evidence="7">The sequence shown here is derived from an EMBL/GenBank/DDBJ whole genome shotgun (WGS) entry which is preliminary data.</text>
</comment>
<keyword evidence="5" id="KW-0539">Nucleus</keyword>
<keyword evidence="2" id="KW-0217">Developmental protein</keyword>
<feature type="region of interest" description="Disordered" evidence="6">
    <location>
        <begin position="50"/>
        <end position="69"/>
    </location>
</feature>
<sequence length="226" mass="25219">MTSYYAQSVTTAEFPLSGASSNYNHQQQHRGMSRFRPATPCYAGVELDEGSHQPRQASPFRAASASNPNTEGASNLFPYCEYPEHSGSPPMQSNGYYQVELNRMSGVGSEGQILMDPSRNMDQTLQQQCSYTSNQQVSPKCFKYNSQQGGPPMGYGREAMLQRAMVPSNGATGNVPVDCLSMKSQHSSSRPEQIYPWMRRIHANTVIITARNLPNVHERRTQDTRR</sequence>
<dbReference type="EMBL" id="JAIZAY010000009">
    <property type="protein sequence ID" value="KAJ8036501.1"/>
    <property type="molecule type" value="Genomic_DNA"/>
</dbReference>
<keyword evidence="8" id="KW-1185">Reference proteome</keyword>
<evidence type="ECO:0000256" key="6">
    <source>
        <dbReference type="SAM" id="MobiDB-lite"/>
    </source>
</evidence>
<gene>
    <name evidence="7" type="ORF">HOLleu_20500</name>
</gene>
<evidence type="ECO:0000313" key="8">
    <source>
        <dbReference type="Proteomes" id="UP001152320"/>
    </source>
</evidence>
<keyword evidence="4" id="KW-0371">Homeobox</keyword>
<accession>A0A9Q1C1W9</accession>
<dbReference type="Proteomes" id="UP001152320">
    <property type="component" value="Chromosome 9"/>
</dbReference>
<dbReference type="AlphaFoldDB" id="A0A9Q1C1W9"/>
<keyword evidence="3" id="KW-0238">DNA-binding</keyword>
<dbReference type="GO" id="GO:0003677">
    <property type="term" value="F:DNA binding"/>
    <property type="evidence" value="ECO:0007669"/>
    <property type="project" value="UniProtKB-KW"/>
</dbReference>
<evidence type="ECO:0000256" key="4">
    <source>
        <dbReference type="ARBA" id="ARBA00023155"/>
    </source>
</evidence>
<dbReference type="GO" id="GO:0005634">
    <property type="term" value="C:nucleus"/>
    <property type="evidence" value="ECO:0007669"/>
    <property type="project" value="UniProtKB-SubCell"/>
</dbReference>